<gene>
    <name evidence="1" type="ORF">LY79DRAFT_568849</name>
</gene>
<keyword evidence="2" id="KW-1185">Reference proteome</keyword>
<dbReference type="RefSeq" id="XP_060408968.1">
    <property type="nucleotide sequence ID" value="XM_060559003.1"/>
</dbReference>
<proteinExistence type="predicted"/>
<reference evidence="1" key="1">
    <citation type="submission" date="2021-06" db="EMBL/GenBank/DDBJ databases">
        <title>Comparative genomics, transcriptomics and evolutionary studies reveal genomic signatures of adaptation to plant cell wall in hemibiotrophic fungi.</title>
        <authorList>
            <consortium name="DOE Joint Genome Institute"/>
            <person name="Baroncelli R."/>
            <person name="Diaz J.F."/>
            <person name="Benocci T."/>
            <person name="Peng M."/>
            <person name="Battaglia E."/>
            <person name="Haridas S."/>
            <person name="Andreopoulos W."/>
            <person name="Labutti K."/>
            <person name="Pangilinan J."/>
            <person name="Floch G.L."/>
            <person name="Makela M.R."/>
            <person name="Henrissat B."/>
            <person name="Grigoriev I.V."/>
            <person name="Crouch J.A."/>
            <person name="De Vries R.P."/>
            <person name="Sukno S.A."/>
            <person name="Thon M.R."/>
        </authorList>
    </citation>
    <scope>NUCLEOTIDE SEQUENCE</scope>
    <source>
        <strain evidence="1">CBS 125086</strain>
    </source>
</reference>
<dbReference type="Gene3D" id="2.170.150.70">
    <property type="match status" value="1"/>
</dbReference>
<organism evidence="1 2">
    <name type="scientific">Colletotrichum navitas</name>
    <dbReference type="NCBI Taxonomy" id="681940"/>
    <lineage>
        <taxon>Eukaryota</taxon>
        <taxon>Fungi</taxon>
        <taxon>Dikarya</taxon>
        <taxon>Ascomycota</taxon>
        <taxon>Pezizomycotina</taxon>
        <taxon>Sordariomycetes</taxon>
        <taxon>Hypocreomycetidae</taxon>
        <taxon>Glomerellales</taxon>
        <taxon>Glomerellaceae</taxon>
        <taxon>Colletotrichum</taxon>
        <taxon>Colletotrichum graminicola species complex</taxon>
    </lineage>
</organism>
<accession>A0AAD8UZ69</accession>
<sequence length="95" mass="10462">MTLAVYNSSTDVERYSCSTCFADVFYAVHDREDMIDIAIGLLDHPDGARAEGLLAWSYGKVGWEADVAGGWRDELVGSVKTLSKEWAVLIDENST</sequence>
<dbReference type="EMBL" id="JAHLJV010000094">
    <property type="protein sequence ID" value="KAK1573327.1"/>
    <property type="molecule type" value="Genomic_DNA"/>
</dbReference>
<dbReference type="InterPro" id="IPR011057">
    <property type="entry name" value="Mss4-like_sf"/>
</dbReference>
<name>A0AAD8UZ69_9PEZI</name>
<evidence type="ECO:0000313" key="1">
    <source>
        <dbReference type="EMBL" id="KAK1573327.1"/>
    </source>
</evidence>
<dbReference type="SUPFAM" id="SSF51316">
    <property type="entry name" value="Mss4-like"/>
    <property type="match status" value="1"/>
</dbReference>
<comment type="caution">
    <text evidence="1">The sequence shown here is derived from an EMBL/GenBank/DDBJ whole genome shotgun (WGS) entry which is preliminary data.</text>
</comment>
<dbReference type="AlphaFoldDB" id="A0AAD8UZ69"/>
<evidence type="ECO:0000313" key="2">
    <source>
        <dbReference type="Proteomes" id="UP001230504"/>
    </source>
</evidence>
<dbReference type="GeneID" id="85443243"/>
<dbReference type="Proteomes" id="UP001230504">
    <property type="component" value="Unassembled WGS sequence"/>
</dbReference>
<protein>
    <submittedName>
        <fullName evidence="1">Uncharacterized protein</fullName>
    </submittedName>
</protein>